<keyword evidence="3" id="KW-1185">Reference proteome</keyword>
<name>A0A077Z8K8_TRITR</name>
<evidence type="ECO:0000313" key="3">
    <source>
        <dbReference type="Proteomes" id="UP000030665"/>
    </source>
</evidence>
<organism evidence="2 3">
    <name type="scientific">Trichuris trichiura</name>
    <name type="common">Whipworm</name>
    <name type="synonym">Trichocephalus trichiurus</name>
    <dbReference type="NCBI Taxonomy" id="36087"/>
    <lineage>
        <taxon>Eukaryota</taxon>
        <taxon>Metazoa</taxon>
        <taxon>Ecdysozoa</taxon>
        <taxon>Nematoda</taxon>
        <taxon>Enoplea</taxon>
        <taxon>Dorylaimia</taxon>
        <taxon>Trichinellida</taxon>
        <taxon>Trichuridae</taxon>
        <taxon>Trichuris</taxon>
    </lineage>
</organism>
<gene>
    <name evidence="2" type="ORF">TTRE_0000482101</name>
</gene>
<feature type="compositionally biased region" description="Polar residues" evidence="1">
    <location>
        <begin position="379"/>
        <end position="388"/>
    </location>
</feature>
<dbReference type="EMBL" id="HG806051">
    <property type="protein sequence ID" value="CDW56541.1"/>
    <property type="molecule type" value="Genomic_DNA"/>
</dbReference>
<evidence type="ECO:0000256" key="1">
    <source>
        <dbReference type="SAM" id="MobiDB-lite"/>
    </source>
</evidence>
<reference evidence="2" key="1">
    <citation type="submission" date="2014-01" db="EMBL/GenBank/DDBJ databases">
        <authorList>
            <person name="Aslett M."/>
        </authorList>
    </citation>
    <scope>NUCLEOTIDE SEQUENCE</scope>
</reference>
<sequence>MQECNLYINSSETLESPFFKALLQCIKGVWQDVKTSNGILLSLIGYLCDFDPKPLYAELRYTPIEVNVEQSIIDELMQKHQAEPYEKCPINYCNQALMLILLGKRVDQTSYTAWARARVKSLFSMHSVEFKDDYAKYIMNVTWATNVNLIYRYSVTARINVLDFILKSSDSMTWCKDIRGYLCEFLQYARIKSIYLIRKYLIHEWQRPILADPYLSTDMEHWAAAMRAWEEFPPDKRLFAGLIASDDVFHLLSSNQLQRLTYIAVQVGMLHDPSLKNYKCPPPTDKEACDALVKRYFSPDVQLPEDTTTPKYWMTLRNLLFAPPAKERPSFAKMLLEDIAKAEKLLKGDDKVARDQLAKQRFVANLMLQKERLDYPPYNKQSQQSATASLMKEVQPEVSEPSTKDNDENCEDATKPSCAPSQTTGKEGETTFESDALKRQLTDLFLYNDPRSDL</sequence>
<reference evidence="2" key="2">
    <citation type="submission" date="2014-03" db="EMBL/GenBank/DDBJ databases">
        <title>The whipworm genome and dual-species transcriptomics of an intimate host-pathogen interaction.</title>
        <authorList>
            <person name="Foth B.J."/>
            <person name="Tsai I.J."/>
            <person name="Reid A.J."/>
            <person name="Bancroft A.J."/>
            <person name="Nichol S."/>
            <person name="Tracey A."/>
            <person name="Holroyd N."/>
            <person name="Cotton J.A."/>
            <person name="Stanley E.J."/>
            <person name="Zarowiecki M."/>
            <person name="Liu J.Z."/>
            <person name="Huckvale T."/>
            <person name="Cooper P.J."/>
            <person name="Grencis R.K."/>
            <person name="Berriman M."/>
        </authorList>
    </citation>
    <scope>NUCLEOTIDE SEQUENCE [LARGE SCALE GENOMIC DNA]</scope>
</reference>
<dbReference type="Proteomes" id="UP000030665">
    <property type="component" value="Unassembled WGS sequence"/>
</dbReference>
<dbReference type="STRING" id="36087.A0A077Z8K8"/>
<evidence type="ECO:0000313" key="2">
    <source>
        <dbReference type="EMBL" id="CDW56541.1"/>
    </source>
</evidence>
<protein>
    <submittedName>
        <fullName evidence="2">Uncharacterized protein</fullName>
    </submittedName>
</protein>
<dbReference type="AlphaFoldDB" id="A0A077Z8K8"/>
<accession>A0A077Z8K8</accession>
<feature type="region of interest" description="Disordered" evidence="1">
    <location>
        <begin position="375"/>
        <end position="435"/>
    </location>
</feature>
<proteinExistence type="predicted"/>
<dbReference type="OrthoDB" id="5918782at2759"/>